<dbReference type="Pfam" id="PF13561">
    <property type="entry name" value="adh_short_C2"/>
    <property type="match status" value="1"/>
</dbReference>
<evidence type="ECO:0000256" key="1">
    <source>
        <dbReference type="ARBA" id="ARBA00006484"/>
    </source>
</evidence>
<dbReference type="KEGG" id="trb:HB776_10015"/>
<dbReference type="CDD" id="cd05233">
    <property type="entry name" value="SDR_c"/>
    <property type="match status" value="1"/>
</dbReference>
<dbReference type="EMBL" id="CP050292">
    <property type="protein sequence ID" value="QND75384.1"/>
    <property type="molecule type" value="Genomic_DNA"/>
</dbReference>
<dbReference type="PRINTS" id="PR00080">
    <property type="entry name" value="SDRFAMILY"/>
</dbReference>
<dbReference type="Proteomes" id="UP000515291">
    <property type="component" value="Chromosome"/>
</dbReference>
<dbReference type="PRINTS" id="PR00081">
    <property type="entry name" value="GDHRDH"/>
</dbReference>
<dbReference type="AlphaFoldDB" id="A0A7G6U8Q2"/>
<dbReference type="Gene3D" id="3.40.50.720">
    <property type="entry name" value="NAD(P)-binding Rossmann-like Domain"/>
    <property type="match status" value="1"/>
</dbReference>
<protein>
    <submittedName>
        <fullName evidence="2">SDR family oxidoreductase</fullName>
    </submittedName>
</protein>
<evidence type="ECO:0000313" key="2">
    <source>
        <dbReference type="EMBL" id="QND75384.1"/>
    </source>
</evidence>
<dbReference type="SUPFAM" id="SSF51735">
    <property type="entry name" value="NAD(P)-binding Rossmann-fold domains"/>
    <property type="match status" value="1"/>
</dbReference>
<evidence type="ECO:0000313" key="3">
    <source>
        <dbReference type="Proteomes" id="UP000515291"/>
    </source>
</evidence>
<dbReference type="FunFam" id="3.40.50.720:FF:000084">
    <property type="entry name" value="Short-chain dehydrogenase reductase"/>
    <property type="match status" value="1"/>
</dbReference>
<dbReference type="PROSITE" id="PS00061">
    <property type="entry name" value="ADH_SHORT"/>
    <property type="match status" value="1"/>
</dbReference>
<dbReference type="GO" id="GO:0016616">
    <property type="term" value="F:oxidoreductase activity, acting on the CH-OH group of donors, NAD or NADP as acceptor"/>
    <property type="evidence" value="ECO:0007669"/>
    <property type="project" value="TreeGrafter"/>
</dbReference>
<accession>A0A7G6U8Q2</accession>
<proteinExistence type="inferred from homology"/>
<sequence>MAQPQRDDRLKGKVAIITGAGSRGDGIGNGRAAAVLLARHGARVALVDTDVDAAEETARLIAVEGGITQIYDGDVSDRASCEAIVERTVEGFRRLDILVNNVGLTGPRGDAIEVDDRAWDGAMRINVASMMLMAKYAIPEMMKSGGGSIINLTSIAGLRGGHPSLLYPTSKSAVIGLTRAMAAHHGRDGIRVNCIAPGTVYTPMVASRGMSDEMRKARAAGTLLGTEGTGWDIGYGVLFLASDEARWITGITLAIDGGASVGQTGSPVPPSEPLRH</sequence>
<dbReference type="PANTHER" id="PTHR42760">
    <property type="entry name" value="SHORT-CHAIN DEHYDROGENASES/REDUCTASES FAMILY MEMBER"/>
    <property type="match status" value="1"/>
</dbReference>
<reference evidence="3" key="1">
    <citation type="journal article" date="2020" name="Mol. Plant Microbe">
        <title>Rhizobial microsymbionts of the narrowly endemic Oxytropis species growing in Kamchatka are characterized by significant genetic diversity and possess a set of genes that are associated with T3SS and T6SS secretion systems and can affect the development of symbiosis.</title>
        <authorList>
            <person name="Safronova V."/>
            <person name="Guro P."/>
            <person name="Sazanova A."/>
            <person name="Kuznetsova I."/>
            <person name="Belimov A."/>
            <person name="Yakubov V."/>
            <person name="Chirak E."/>
            <person name="Afonin A."/>
            <person name="Gogolev Y."/>
            <person name="Andronov E."/>
            <person name="Tikhonovich I."/>
        </authorList>
    </citation>
    <scope>NUCLEOTIDE SEQUENCE [LARGE SCALE GENOMIC DNA]</scope>
    <source>
        <strain evidence="3">581</strain>
    </source>
</reference>
<dbReference type="InterPro" id="IPR036291">
    <property type="entry name" value="NAD(P)-bd_dom_sf"/>
</dbReference>
<name>A0A7G6U8Q2_9BRAD</name>
<dbReference type="GO" id="GO:0048038">
    <property type="term" value="F:quinone binding"/>
    <property type="evidence" value="ECO:0007669"/>
    <property type="project" value="TreeGrafter"/>
</dbReference>
<dbReference type="GO" id="GO:0006633">
    <property type="term" value="P:fatty acid biosynthetic process"/>
    <property type="evidence" value="ECO:0007669"/>
    <property type="project" value="TreeGrafter"/>
</dbReference>
<dbReference type="InterPro" id="IPR002347">
    <property type="entry name" value="SDR_fam"/>
</dbReference>
<dbReference type="InterPro" id="IPR020904">
    <property type="entry name" value="Sc_DH/Rdtase_CS"/>
</dbReference>
<organism evidence="2 3">
    <name type="scientific">Tardiphaga robiniae</name>
    <dbReference type="NCBI Taxonomy" id="943830"/>
    <lineage>
        <taxon>Bacteria</taxon>
        <taxon>Pseudomonadati</taxon>
        <taxon>Pseudomonadota</taxon>
        <taxon>Alphaproteobacteria</taxon>
        <taxon>Hyphomicrobiales</taxon>
        <taxon>Nitrobacteraceae</taxon>
        <taxon>Tardiphaga</taxon>
    </lineage>
</organism>
<gene>
    <name evidence="2" type="ORF">HB776_10015</name>
</gene>
<dbReference type="PANTHER" id="PTHR42760:SF122">
    <property type="entry name" value="NAD(P)-BINDING PROTEIN"/>
    <property type="match status" value="1"/>
</dbReference>
<dbReference type="NCBIfam" id="NF005559">
    <property type="entry name" value="PRK07231.1"/>
    <property type="match status" value="1"/>
</dbReference>
<comment type="similarity">
    <text evidence="1">Belongs to the short-chain dehydrogenases/reductases (SDR) family.</text>
</comment>